<dbReference type="InterPro" id="IPR036397">
    <property type="entry name" value="RNaseH_sf"/>
</dbReference>
<gene>
    <name evidence="2" type="ORF">PanWU01x14_181520</name>
</gene>
<evidence type="ECO:0000259" key="1">
    <source>
        <dbReference type="Pfam" id="PF13456"/>
    </source>
</evidence>
<dbReference type="InterPro" id="IPR002156">
    <property type="entry name" value="RNaseH_domain"/>
</dbReference>
<protein>
    <submittedName>
        <fullName evidence="2">Ribonuclease H-like domain containing protein</fullName>
    </submittedName>
</protein>
<dbReference type="OrthoDB" id="1166390at2759"/>
<dbReference type="PANTHER" id="PTHR47074:SF73">
    <property type="entry name" value="OS04G0448401 PROTEIN"/>
    <property type="match status" value="1"/>
</dbReference>
<dbReference type="SUPFAM" id="SSF53098">
    <property type="entry name" value="Ribonuclease H-like"/>
    <property type="match status" value="1"/>
</dbReference>
<dbReference type="InterPro" id="IPR012337">
    <property type="entry name" value="RNaseH-like_sf"/>
</dbReference>
<evidence type="ECO:0000313" key="3">
    <source>
        <dbReference type="Proteomes" id="UP000237105"/>
    </source>
</evidence>
<organism evidence="2 3">
    <name type="scientific">Parasponia andersonii</name>
    <name type="common">Sponia andersonii</name>
    <dbReference type="NCBI Taxonomy" id="3476"/>
    <lineage>
        <taxon>Eukaryota</taxon>
        <taxon>Viridiplantae</taxon>
        <taxon>Streptophyta</taxon>
        <taxon>Embryophyta</taxon>
        <taxon>Tracheophyta</taxon>
        <taxon>Spermatophyta</taxon>
        <taxon>Magnoliopsida</taxon>
        <taxon>eudicotyledons</taxon>
        <taxon>Gunneridae</taxon>
        <taxon>Pentapetalae</taxon>
        <taxon>rosids</taxon>
        <taxon>fabids</taxon>
        <taxon>Rosales</taxon>
        <taxon>Cannabaceae</taxon>
        <taxon>Parasponia</taxon>
    </lineage>
</organism>
<dbReference type="InterPro" id="IPR052929">
    <property type="entry name" value="RNase_H-like_EbsB-rel"/>
</dbReference>
<reference evidence="3" key="1">
    <citation type="submission" date="2016-06" db="EMBL/GenBank/DDBJ databases">
        <title>Parallel loss of symbiosis genes in relatives of nitrogen-fixing non-legume Parasponia.</title>
        <authorList>
            <person name="Van Velzen R."/>
            <person name="Holmer R."/>
            <person name="Bu F."/>
            <person name="Rutten L."/>
            <person name="Van Zeijl A."/>
            <person name="Liu W."/>
            <person name="Santuari L."/>
            <person name="Cao Q."/>
            <person name="Sharma T."/>
            <person name="Shen D."/>
            <person name="Roswanjaya Y."/>
            <person name="Wardhani T."/>
            <person name="Kalhor M.S."/>
            <person name="Jansen J."/>
            <person name="Van den Hoogen J."/>
            <person name="Gungor B."/>
            <person name="Hartog M."/>
            <person name="Hontelez J."/>
            <person name="Verver J."/>
            <person name="Yang W.-C."/>
            <person name="Schijlen E."/>
            <person name="Repin R."/>
            <person name="Schilthuizen M."/>
            <person name="Schranz E."/>
            <person name="Heidstra R."/>
            <person name="Miyata K."/>
            <person name="Fedorova E."/>
            <person name="Kohlen W."/>
            <person name="Bisseling T."/>
            <person name="Smit S."/>
            <person name="Geurts R."/>
        </authorList>
    </citation>
    <scope>NUCLEOTIDE SEQUENCE [LARGE SCALE GENOMIC DNA]</scope>
    <source>
        <strain evidence="3">cv. WU1-14</strain>
    </source>
</reference>
<dbReference type="InterPro" id="IPR044730">
    <property type="entry name" value="RNase_H-like_dom_plant"/>
</dbReference>
<dbReference type="PANTHER" id="PTHR47074">
    <property type="entry name" value="BNAC02G40300D PROTEIN"/>
    <property type="match status" value="1"/>
</dbReference>
<dbReference type="GO" id="GO:0003676">
    <property type="term" value="F:nucleic acid binding"/>
    <property type="evidence" value="ECO:0007669"/>
    <property type="project" value="InterPro"/>
</dbReference>
<keyword evidence="3" id="KW-1185">Reference proteome</keyword>
<dbReference type="EMBL" id="JXTB01000171">
    <property type="protein sequence ID" value="PON56459.1"/>
    <property type="molecule type" value="Genomic_DNA"/>
</dbReference>
<comment type="caution">
    <text evidence="2">The sequence shown here is derived from an EMBL/GenBank/DDBJ whole genome shotgun (WGS) entry which is preliminary data.</text>
</comment>
<dbReference type="Proteomes" id="UP000237105">
    <property type="component" value="Unassembled WGS sequence"/>
</dbReference>
<sequence length="269" mass="29905">MCCKSKEYGGLGLRDPSILNAALLKKLAWSLMTSTSFVYHFLRDRFFSTGFTQRQFWKSSTWCGLRSQIQPLVDESIWAVAEEIKNTVIGGVDTLTWRHSVSGEVTCADSYKSIAGPISKESFSMRIRLAGSIVDLWLYALDANFSTQVSQLWRSALVTAIWAKPSRALRIVEVHWQFPPAGWLKVNTDGSGFGSPSLAGYGSIFRTSRGFCKGAFAIPLGKVFAFEVELAGAIHAISCAYDFGWTNLWLECDSTYLVTLLRKRSPSIP</sequence>
<evidence type="ECO:0000313" key="2">
    <source>
        <dbReference type="EMBL" id="PON56459.1"/>
    </source>
</evidence>
<dbReference type="GO" id="GO:0004523">
    <property type="term" value="F:RNA-DNA hybrid ribonuclease activity"/>
    <property type="evidence" value="ECO:0007669"/>
    <property type="project" value="InterPro"/>
</dbReference>
<proteinExistence type="predicted"/>
<dbReference type="Gene3D" id="3.30.420.10">
    <property type="entry name" value="Ribonuclease H-like superfamily/Ribonuclease H"/>
    <property type="match status" value="1"/>
</dbReference>
<dbReference type="CDD" id="cd06222">
    <property type="entry name" value="RNase_H_like"/>
    <property type="match status" value="1"/>
</dbReference>
<accession>A0A2P5C5Z9</accession>
<feature type="domain" description="RNase H type-1" evidence="1">
    <location>
        <begin position="187"/>
        <end position="266"/>
    </location>
</feature>
<name>A0A2P5C5Z9_PARAD</name>
<dbReference type="AlphaFoldDB" id="A0A2P5C5Z9"/>
<dbReference type="Pfam" id="PF13456">
    <property type="entry name" value="RVT_3"/>
    <property type="match status" value="1"/>
</dbReference>